<feature type="compositionally biased region" description="Basic residues" evidence="1">
    <location>
        <begin position="539"/>
        <end position="552"/>
    </location>
</feature>
<feature type="region of interest" description="Disordered" evidence="1">
    <location>
        <begin position="469"/>
        <end position="494"/>
    </location>
</feature>
<evidence type="ECO:0000313" key="3">
    <source>
        <dbReference type="Proteomes" id="UP000719412"/>
    </source>
</evidence>
<evidence type="ECO:0000256" key="1">
    <source>
        <dbReference type="SAM" id="MobiDB-lite"/>
    </source>
</evidence>
<organism evidence="2 3">
    <name type="scientific">Tenebrio molitor</name>
    <name type="common">Yellow mealworm beetle</name>
    <dbReference type="NCBI Taxonomy" id="7067"/>
    <lineage>
        <taxon>Eukaryota</taxon>
        <taxon>Metazoa</taxon>
        <taxon>Ecdysozoa</taxon>
        <taxon>Arthropoda</taxon>
        <taxon>Hexapoda</taxon>
        <taxon>Insecta</taxon>
        <taxon>Pterygota</taxon>
        <taxon>Neoptera</taxon>
        <taxon>Endopterygota</taxon>
        <taxon>Coleoptera</taxon>
        <taxon>Polyphaga</taxon>
        <taxon>Cucujiformia</taxon>
        <taxon>Tenebrionidae</taxon>
        <taxon>Tenebrio</taxon>
    </lineage>
</organism>
<dbReference type="AlphaFoldDB" id="A0A8J6HD00"/>
<evidence type="ECO:0000313" key="2">
    <source>
        <dbReference type="EMBL" id="KAH0812191.1"/>
    </source>
</evidence>
<proteinExistence type="predicted"/>
<gene>
    <name evidence="2" type="ORF">GEV33_010599</name>
</gene>
<sequence length="637" mass="71651">MLRHCDSFLWSAWIWCEFRDEDVFRFCERSDCAGSKMGTSVPPCGEPEKMERWSKYAASERIESQGHVCPLPSAILHKNSDKYQLASGTIRPSTVAKSQQCLKDQRGYVRLSHNDIIHFCSTVNFTEQYRNRMAKSVRSDAVRWRAAGRTREYSATPGLAFPTMVDGLSMDNKLNRLILKLRRSLAYATNTVLSLQDKALAGARVKVALYFTNGTDLDHSQNTDKDTSLSPHKESKIKILTPTVSLLQHIFFLNLSFKDYFVEEQLQENATGVTLDPLTVVAILSDQRGRYRDSYNVNKFITQINLVRKDAAWMLCRGVRDQRDWSGGVCRGKEDKETRPCPDGAHLRVAYRIGWEASPRATRQSISSHTAGSHVPAPPPPGAFLLTRRPNRESPGRCGKALPELGNGFPGPPKYASPVPAAGLDQGTGARSSRRFWFYQEGSGTCVPYIMHLSVWHMPFCRPRTLGGISSATDTGWGQEGQRRELEKEKKRKCKGEMQGTIHFVAVLRVGALLRIHPVPSRRRPPLQAARAVPPAPSHKARSPRMRSHPKSVPKPPCIEASASARVPDDRYGTHPGTIAHLHVSRRWCSRRRHRGRRDSTPSMDELEARRRQVSLSEYCYAAHSPPVRSDFQLTSS</sequence>
<keyword evidence="3" id="KW-1185">Reference proteome</keyword>
<reference evidence="2" key="2">
    <citation type="submission" date="2021-08" db="EMBL/GenBank/DDBJ databases">
        <authorList>
            <person name="Eriksson T."/>
        </authorList>
    </citation>
    <scope>NUCLEOTIDE SEQUENCE</scope>
    <source>
        <strain evidence="2">Stoneville</strain>
        <tissue evidence="2">Whole head</tissue>
    </source>
</reference>
<accession>A0A8J6HD00</accession>
<protein>
    <submittedName>
        <fullName evidence="2">Uncharacterized protein</fullName>
    </submittedName>
</protein>
<comment type="caution">
    <text evidence="2">The sequence shown here is derived from an EMBL/GenBank/DDBJ whole genome shotgun (WGS) entry which is preliminary data.</text>
</comment>
<feature type="region of interest" description="Disordered" evidence="1">
    <location>
        <begin position="521"/>
        <end position="559"/>
    </location>
</feature>
<reference evidence="2" key="1">
    <citation type="journal article" date="2020" name="J Insects Food Feed">
        <title>The yellow mealworm (Tenebrio molitor) genome: a resource for the emerging insects as food and feed industry.</title>
        <authorList>
            <person name="Eriksson T."/>
            <person name="Andere A."/>
            <person name="Kelstrup H."/>
            <person name="Emery V."/>
            <person name="Picard C."/>
        </authorList>
    </citation>
    <scope>NUCLEOTIDE SEQUENCE</scope>
    <source>
        <strain evidence="2">Stoneville</strain>
        <tissue evidence="2">Whole head</tissue>
    </source>
</reference>
<dbReference type="EMBL" id="JABDTM020026230">
    <property type="protein sequence ID" value="KAH0812191.1"/>
    <property type="molecule type" value="Genomic_DNA"/>
</dbReference>
<dbReference type="Proteomes" id="UP000719412">
    <property type="component" value="Unassembled WGS sequence"/>
</dbReference>
<name>A0A8J6HD00_TENMO</name>